<keyword evidence="8" id="KW-0479">Metal-binding</keyword>
<dbReference type="Pfam" id="PF10589">
    <property type="entry name" value="NADH_4Fe-4S"/>
    <property type="match status" value="1"/>
</dbReference>
<accession>A0A0F9N2V0</accession>
<dbReference type="FunFam" id="1.20.1440.230:FF:000001">
    <property type="entry name" value="Mitochondrial NADH dehydrogenase flavoprotein 1"/>
    <property type="match status" value="1"/>
</dbReference>
<protein>
    <recommendedName>
        <fullName evidence="14">NADH-ubiquinone oxidoreductase 51kDa subunit iron-sulphur binding domain-containing protein</fullName>
    </recommendedName>
</protein>
<dbReference type="GO" id="GO:0010181">
    <property type="term" value="F:FMN binding"/>
    <property type="evidence" value="ECO:0007669"/>
    <property type="project" value="InterPro"/>
</dbReference>
<comment type="caution">
    <text evidence="15">The sequence shown here is derived from an EMBL/GenBank/DDBJ whole genome shotgun (WGS) entry which is preliminary data.</text>
</comment>
<evidence type="ECO:0000313" key="15">
    <source>
        <dbReference type="EMBL" id="KKN06072.1"/>
    </source>
</evidence>
<evidence type="ECO:0000256" key="1">
    <source>
        <dbReference type="ARBA" id="ARBA00001917"/>
    </source>
</evidence>
<dbReference type="SUPFAM" id="SSF142984">
    <property type="entry name" value="Nqo1 middle domain-like"/>
    <property type="match status" value="1"/>
</dbReference>
<dbReference type="InterPro" id="IPR037207">
    <property type="entry name" value="Nuop51_4Fe4S-bd_sf"/>
</dbReference>
<dbReference type="InterPro" id="IPR001949">
    <property type="entry name" value="NADH-UbQ_OxRdtase_51kDa_CS"/>
</dbReference>
<dbReference type="GO" id="GO:0008137">
    <property type="term" value="F:NADH dehydrogenase (ubiquinone) activity"/>
    <property type="evidence" value="ECO:0007669"/>
    <property type="project" value="InterPro"/>
</dbReference>
<dbReference type="InterPro" id="IPR011537">
    <property type="entry name" value="NADH-UbQ_OxRdtase_suF"/>
</dbReference>
<dbReference type="Gene3D" id="3.40.50.11540">
    <property type="entry name" value="NADH-ubiquinone oxidoreductase 51kDa subunit"/>
    <property type="match status" value="1"/>
</dbReference>
<keyword evidence="12" id="KW-0520">NAD</keyword>
<dbReference type="NCBIfam" id="NF010120">
    <property type="entry name" value="PRK13596.1"/>
    <property type="match status" value="1"/>
</dbReference>
<evidence type="ECO:0000259" key="14">
    <source>
        <dbReference type="SMART" id="SM00928"/>
    </source>
</evidence>
<keyword evidence="10" id="KW-0408">Iron</keyword>
<dbReference type="InterPro" id="IPR054765">
    <property type="entry name" value="SLBB_dom"/>
</dbReference>
<dbReference type="PANTHER" id="PTHR43578:SF3">
    <property type="entry name" value="NADH-QUINONE OXIDOREDUCTASE SUBUNIT F"/>
    <property type="match status" value="1"/>
</dbReference>
<evidence type="ECO:0000256" key="7">
    <source>
        <dbReference type="ARBA" id="ARBA00022719"/>
    </source>
</evidence>
<evidence type="ECO:0000256" key="6">
    <source>
        <dbReference type="ARBA" id="ARBA00022643"/>
    </source>
</evidence>
<evidence type="ECO:0000256" key="3">
    <source>
        <dbReference type="ARBA" id="ARBA00007523"/>
    </source>
</evidence>
<dbReference type="InterPro" id="IPR011538">
    <property type="entry name" value="Nuo51_FMN-bd"/>
</dbReference>
<reference evidence="15" key="1">
    <citation type="journal article" date="2015" name="Nature">
        <title>Complex archaea that bridge the gap between prokaryotes and eukaryotes.</title>
        <authorList>
            <person name="Spang A."/>
            <person name="Saw J.H."/>
            <person name="Jorgensen S.L."/>
            <person name="Zaremba-Niedzwiedzka K."/>
            <person name="Martijn J."/>
            <person name="Lind A.E."/>
            <person name="van Eijk R."/>
            <person name="Schleper C."/>
            <person name="Guy L."/>
            <person name="Ettema T.J."/>
        </authorList>
    </citation>
    <scope>NUCLEOTIDE SEQUENCE</scope>
</reference>
<comment type="catalytic activity">
    <reaction evidence="13">
        <text>a quinone + NADH + 5 H(+)(in) = a quinol + NAD(+) + 4 H(+)(out)</text>
        <dbReference type="Rhea" id="RHEA:57888"/>
        <dbReference type="ChEBI" id="CHEBI:15378"/>
        <dbReference type="ChEBI" id="CHEBI:24646"/>
        <dbReference type="ChEBI" id="CHEBI:57540"/>
        <dbReference type="ChEBI" id="CHEBI:57945"/>
        <dbReference type="ChEBI" id="CHEBI:132124"/>
    </reaction>
</comment>
<dbReference type="SUPFAM" id="SSF142019">
    <property type="entry name" value="Nqo1 FMN-binding domain-like"/>
    <property type="match status" value="1"/>
</dbReference>
<dbReference type="FunFam" id="3.40.50.11540:FF:000001">
    <property type="entry name" value="NADH dehydrogenase [ubiquinone] flavoprotein 1, mitochondrial"/>
    <property type="match status" value="1"/>
</dbReference>
<comment type="cofactor">
    <cofactor evidence="2">
        <name>[4Fe-4S] cluster</name>
        <dbReference type="ChEBI" id="CHEBI:49883"/>
    </cofactor>
</comment>
<dbReference type="SUPFAM" id="SSF140490">
    <property type="entry name" value="Nqo1C-terminal domain-like"/>
    <property type="match status" value="1"/>
</dbReference>
<evidence type="ECO:0000256" key="2">
    <source>
        <dbReference type="ARBA" id="ARBA00001966"/>
    </source>
</evidence>
<dbReference type="PROSITE" id="PS00644">
    <property type="entry name" value="COMPLEX1_51K_1"/>
    <property type="match status" value="1"/>
</dbReference>
<keyword evidence="11" id="KW-0411">Iron-sulfur</keyword>
<dbReference type="GO" id="GO:0046872">
    <property type="term" value="F:metal ion binding"/>
    <property type="evidence" value="ECO:0007669"/>
    <property type="project" value="UniProtKB-KW"/>
</dbReference>
<dbReference type="InterPro" id="IPR019575">
    <property type="entry name" value="Nuop51_4Fe4S-bd"/>
</dbReference>
<evidence type="ECO:0000256" key="10">
    <source>
        <dbReference type="ARBA" id="ARBA00023004"/>
    </source>
</evidence>
<dbReference type="NCBIfam" id="TIGR01959">
    <property type="entry name" value="nuoF_fam"/>
    <property type="match status" value="1"/>
</dbReference>
<evidence type="ECO:0000256" key="12">
    <source>
        <dbReference type="ARBA" id="ARBA00023027"/>
    </source>
</evidence>
<dbReference type="GO" id="GO:0051539">
    <property type="term" value="F:4 iron, 4 sulfur cluster binding"/>
    <property type="evidence" value="ECO:0007669"/>
    <property type="project" value="UniProtKB-KW"/>
</dbReference>
<keyword evidence="9" id="KW-1278">Translocase</keyword>
<dbReference type="GO" id="GO:0051287">
    <property type="term" value="F:NAD binding"/>
    <property type="evidence" value="ECO:0007669"/>
    <property type="project" value="InterPro"/>
</dbReference>
<dbReference type="GO" id="GO:0048038">
    <property type="term" value="F:quinone binding"/>
    <property type="evidence" value="ECO:0007669"/>
    <property type="project" value="UniProtKB-KW"/>
</dbReference>
<keyword evidence="7" id="KW-0874">Quinone</keyword>
<proteinExistence type="inferred from homology"/>
<dbReference type="Gene3D" id="1.20.1440.230">
    <property type="entry name" value="NADH-ubiquinone oxidoreductase 51kDa subunit, iron-sulphur binding domain"/>
    <property type="match status" value="1"/>
</dbReference>
<evidence type="ECO:0000256" key="9">
    <source>
        <dbReference type="ARBA" id="ARBA00022967"/>
    </source>
</evidence>
<feature type="domain" description="NADH-ubiquinone oxidoreductase 51kDa subunit iron-sulphur binding" evidence="14">
    <location>
        <begin position="323"/>
        <end position="368"/>
    </location>
</feature>
<evidence type="ECO:0000256" key="13">
    <source>
        <dbReference type="ARBA" id="ARBA00047712"/>
    </source>
</evidence>
<comment type="similarity">
    <text evidence="3">Belongs to the complex I 51 kDa subunit family.</text>
</comment>
<dbReference type="AlphaFoldDB" id="A0A0F9N2V0"/>
<dbReference type="PROSITE" id="PS00645">
    <property type="entry name" value="COMPLEX1_51K_2"/>
    <property type="match status" value="1"/>
</dbReference>
<evidence type="ECO:0000256" key="5">
    <source>
        <dbReference type="ARBA" id="ARBA00022630"/>
    </source>
</evidence>
<keyword evidence="6" id="KW-0288">FMN</keyword>
<evidence type="ECO:0000256" key="4">
    <source>
        <dbReference type="ARBA" id="ARBA00022485"/>
    </source>
</evidence>
<dbReference type="EMBL" id="LAZR01004731">
    <property type="protein sequence ID" value="KKN06072.1"/>
    <property type="molecule type" value="Genomic_DNA"/>
</dbReference>
<dbReference type="PANTHER" id="PTHR43578">
    <property type="entry name" value="NADH-QUINONE OXIDOREDUCTASE SUBUNIT F"/>
    <property type="match status" value="1"/>
</dbReference>
<gene>
    <name evidence="15" type="ORF">LCGC14_1080960</name>
</gene>
<keyword evidence="5" id="KW-0285">Flavoprotein</keyword>
<name>A0A0F9N2V0_9ZZZZ</name>
<dbReference type="InterPro" id="IPR037225">
    <property type="entry name" value="Nuo51_FMN-bd_sf"/>
</dbReference>
<dbReference type="Gene3D" id="6.10.250.1450">
    <property type="match status" value="1"/>
</dbReference>
<evidence type="ECO:0000256" key="8">
    <source>
        <dbReference type="ARBA" id="ARBA00022723"/>
    </source>
</evidence>
<dbReference type="Pfam" id="PF01512">
    <property type="entry name" value="Complex1_51K"/>
    <property type="match status" value="1"/>
</dbReference>
<dbReference type="Pfam" id="PF22461">
    <property type="entry name" value="SLBB_2"/>
    <property type="match status" value="1"/>
</dbReference>
<comment type="cofactor">
    <cofactor evidence="1">
        <name>FMN</name>
        <dbReference type="ChEBI" id="CHEBI:58210"/>
    </cofactor>
</comment>
<sequence>MYLLENIENNRSAEIDFYEEHGGYLALKKAYSMKPEEIIEEIKNAPLRGRGGAGFPSGFKWSIAADSPNKHRILVCNADEGEPGTFKDRKILKNKPHLVIEGIAIASRAIGAQLAFIYLRAEYPDIMRSIVHAIVEAEAKGYIGNNVLGSKNNLTIKVHRGAGAYICGEETALLESLEGKRGHPRIRPPYPAVEGYMGLPTVVNNVETLCNVPLIISIGAKAYSEIGTPGSPGPKLFSISGHVNQPGVYEFPMGVTLRELIFEHAGGIRDGRKLKGVIPGGLSTSVLTPDKIDCPMDFDSMKDCGSSLGTGAVIVMDDTTCMVKVALRAAAFFEHESCGKCTPCREGTGWIKAILERIEHGQGRDGDLDLIHDVADNIASTSFCPLGHVAASSVKSYISNFKDEFEAHIAQGCCVMSSVGAA</sequence>
<organism evidence="15">
    <name type="scientific">marine sediment metagenome</name>
    <dbReference type="NCBI Taxonomy" id="412755"/>
    <lineage>
        <taxon>unclassified sequences</taxon>
        <taxon>metagenomes</taxon>
        <taxon>ecological metagenomes</taxon>
    </lineage>
</organism>
<dbReference type="FunFam" id="3.10.20.600:FF:000003">
    <property type="entry name" value="NADH-quinone oxidoreductase subunit F"/>
    <property type="match status" value="1"/>
</dbReference>
<evidence type="ECO:0000256" key="11">
    <source>
        <dbReference type="ARBA" id="ARBA00023014"/>
    </source>
</evidence>
<dbReference type="Gene3D" id="3.10.20.600">
    <property type="match status" value="1"/>
</dbReference>
<keyword evidence="4" id="KW-0004">4Fe-4S</keyword>
<dbReference type="SMART" id="SM00928">
    <property type="entry name" value="NADH_4Fe-4S"/>
    <property type="match status" value="1"/>
</dbReference>